<keyword evidence="2" id="KW-1185">Reference proteome</keyword>
<gene>
    <name evidence="1" type="ORF">KM842_07485</name>
</gene>
<evidence type="ECO:0000313" key="1">
    <source>
        <dbReference type="EMBL" id="QWS34953.1"/>
    </source>
</evidence>
<protein>
    <submittedName>
        <fullName evidence="1">Uncharacterized protein</fullName>
    </submittedName>
</protein>
<sequence length="164" mass="17599">MSVEAMLDEARAPELVSMAAVTVAVTSGRTLGFRPSATRRRTDELLRDLLAELAAQEVTAVGSASMSVVAVDDSGVGVEVGVVVHDPVRPTDTVRVVLRPRHEAATLLVSGDQTDQAWGRLRGFLLGVDVVASRRPYTSFQHPRGTDERTWTTQLVQPVEPLGG</sequence>
<dbReference type="EMBL" id="CP076544">
    <property type="protein sequence ID" value="QWS34953.1"/>
    <property type="molecule type" value="Genomic_DNA"/>
</dbReference>
<accession>A0ACD1E7L4</accession>
<dbReference type="Proteomes" id="UP000681794">
    <property type="component" value="Chromosome"/>
</dbReference>
<name>A0ACD1E7L4_9MICO</name>
<evidence type="ECO:0000313" key="2">
    <source>
        <dbReference type="Proteomes" id="UP000681794"/>
    </source>
</evidence>
<proteinExistence type="predicted"/>
<reference evidence="1" key="1">
    <citation type="submission" date="2021-06" db="EMBL/GenBank/DDBJ databases">
        <authorList>
            <person name="Ellington A.J."/>
            <person name="Bryan N.C."/>
            <person name="Christner B.C."/>
            <person name="Reisch C.R."/>
        </authorList>
    </citation>
    <scope>NUCLEOTIDE SEQUENCE</scope>
    <source>
        <strain evidence="1">L6-1</strain>
    </source>
</reference>
<organism evidence="1 2">
    <name type="scientific">Curtobacterium aetherium</name>
    <dbReference type="NCBI Taxonomy" id="2841594"/>
    <lineage>
        <taxon>Bacteria</taxon>
        <taxon>Bacillati</taxon>
        <taxon>Actinomycetota</taxon>
        <taxon>Actinomycetes</taxon>
        <taxon>Micrococcales</taxon>
        <taxon>Microbacteriaceae</taxon>
        <taxon>Curtobacterium</taxon>
    </lineage>
</organism>